<dbReference type="AlphaFoldDB" id="A0A8X6MY69"/>
<evidence type="ECO:0000256" key="1">
    <source>
        <dbReference type="ARBA" id="ARBA00023242"/>
    </source>
</evidence>
<dbReference type="InterPro" id="IPR011333">
    <property type="entry name" value="SKP1/BTB/POZ_sf"/>
</dbReference>
<feature type="region of interest" description="Disordered" evidence="2">
    <location>
        <begin position="234"/>
        <end position="256"/>
    </location>
</feature>
<evidence type="ECO:0000313" key="5">
    <source>
        <dbReference type="Proteomes" id="UP000887013"/>
    </source>
</evidence>
<dbReference type="PROSITE" id="PS50097">
    <property type="entry name" value="BTB"/>
    <property type="match status" value="1"/>
</dbReference>
<dbReference type="PANTHER" id="PTHR23110">
    <property type="entry name" value="BTB DOMAIN TRANSCRIPTION FACTOR"/>
    <property type="match status" value="1"/>
</dbReference>
<dbReference type="GO" id="GO:0006357">
    <property type="term" value="P:regulation of transcription by RNA polymerase II"/>
    <property type="evidence" value="ECO:0007669"/>
    <property type="project" value="TreeGrafter"/>
</dbReference>
<dbReference type="Pfam" id="PF00651">
    <property type="entry name" value="BTB"/>
    <property type="match status" value="1"/>
</dbReference>
<dbReference type="Proteomes" id="UP000887013">
    <property type="component" value="Unassembled WGS sequence"/>
</dbReference>
<feature type="compositionally biased region" description="Basic and acidic residues" evidence="2">
    <location>
        <begin position="234"/>
        <end position="243"/>
    </location>
</feature>
<dbReference type="GO" id="GO:0005634">
    <property type="term" value="C:nucleus"/>
    <property type="evidence" value="ECO:0007669"/>
    <property type="project" value="TreeGrafter"/>
</dbReference>
<dbReference type="PANTHER" id="PTHR23110:SF109">
    <property type="entry name" value="FI07618P-RELATED"/>
    <property type="match status" value="1"/>
</dbReference>
<reference evidence="4" key="1">
    <citation type="submission" date="2020-08" db="EMBL/GenBank/DDBJ databases">
        <title>Multicomponent nature underlies the extraordinary mechanical properties of spider dragline silk.</title>
        <authorList>
            <person name="Kono N."/>
            <person name="Nakamura H."/>
            <person name="Mori M."/>
            <person name="Yoshida Y."/>
            <person name="Ohtoshi R."/>
            <person name="Malay A.D."/>
            <person name="Moran D.A.P."/>
            <person name="Tomita M."/>
            <person name="Numata K."/>
            <person name="Arakawa K."/>
        </authorList>
    </citation>
    <scope>NUCLEOTIDE SEQUENCE</scope>
</reference>
<evidence type="ECO:0000313" key="4">
    <source>
        <dbReference type="EMBL" id="GFS83647.1"/>
    </source>
</evidence>
<evidence type="ECO:0000259" key="3">
    <source>
        <dbReference type="PROSITE" id="PS50097"/>
    </source>
</evidence>
<name>A0A8X6MY69_NEPPI</name>
<protein>
    <submittedName>
        <fullName evidence="4">Protein bric-a-brac 2</fullName>
    </submittedName>
</protein>
<keyword evidence="1" id="KW-0539">Nucleus</keyword>
<comment type="caution">
    <text evidence="4">The sequence shown here is derived from an EMBL/GenBank/DDBJ whole genome shotgun (WGS) entry which is preliminary data.</text>
</comment>
<sequence length="382" mass="42810">MMDVFKDLLSNELMVDVTLACDGLSLKAHKIILSACSPFFKSLFLENPCKHPIVILKDMKYNELKNIIEFIYNGEVNVPEDQLNCFLKSADTLKIKGLAEYSNKNFTYTSIEEPSDITVHHNEVLTTTKCNTDCANKQTFNNFNHTDNVQEIKTVPVTVGIEPISADITKQLADVQPGISREPQTEGLLSNKKEFELSSTNSSENALTVNDLSNARKIIRRSLSLDAEIQMKHQNDNSHKSIPSEDLSPNHQPQSPLEIKSDELELDSPMSPVAGPSHNMADSMMIDQSSIPSHPDISFQQCVDLVSQDSMQGTASIIRTIYYSKNPLVDDEVTTINEELPKLKKKWKYKHIRQNHPKSIKSAACMASKLDEDPDYIPESGN</sequence>
<accession>A0A8X6MY69</accession>
<feature type="domain" description="BTB" evidence="3">
    <location>
        <begin position="15"/>
        <end position="80"/>
    </location>
</feature>
<evidence type="ECO:0000256" key="2">
    <source>
        <dbReference type="SAM" id="MobiDB-lite"/>
    </source>
</evidence>
<dbReference type="SMART" id="SM00225">
    <property type="entry name" value="BTB"/>
    <property type="match status" value="1"/>
</dbReference>
<dbReference type="Gene3D" id="3.30.710.10">
    <property type="entry name" value="Potassium Channel Kv1.1, Chain A"/>
    <property type="match status" value="1"/>
</dbReference>
<gene>
    <name evidence="4" type="primary">bab2</name>
    <name evidence="4" type="ORF">NPIL_362211</name>
</gene>
<dbReference type="OrthoDB" id="9978265at2759"/>
<organism evidence="4 5">
    <name type="scientific">Nephila pilipes</name>
    <name type="common">Giant wood spider</name>
    <name type="synonym">Nephila maculata</name>
    <dbReference type="NCBI Taxonomy" id="299642"/>
    <lineage>
        <taxon>Eukaryota</taxon>
        <taxon>Metazoa</taxon>
        <taxon>Ecdysozoa</taxon>
        <taxon>Arthropoda</taxon>
        <taxon>Chelicerata</taxon>
        <taxon>Arachnida</taxon>
        <taxon>Araneae</taxon>
        <taxon>Araneomorphae</taxon>
        <taxon>Entelegynae</taxon>
        <taxon>Araneoidea</taxon>
        <taxon>Nephilidae</taxon>
        <taxon>Nephila</taxon>
    </lineage>
</organism>
<dbReference type="CDD" id="cd18315">
    <property type="entry name" value="BTB_POZ_BAB-like"/>
    <property type="match status" value="1"/>
</dbReference>
<dbReference type="SUPFAM" id="SSF54695">
    <property type="entry name" value="POZ domain"/>
    <property type="match status" value="1"/>
</dbReference>
<proteinExistence type="predicted"/>
<keyword evidence="5" id="KW-1185">Reference proteome</keyword>
<dbReference type="InterPro" id="IPR000210">
    <property type="entry name" value="BTB/POZ_dom"/>
</dbReference>
<dbReference type="InterPro" id="IPR051095">
    <property type="entry name" value="Dros_DevTransReg"/>
</dbReference>
<dbReference type="EMBL" id="BMAW01003446">
    <property type="protein sequence ID" value="GFS83647.1"/>
    <property type="molecule type" value="Genomic_DNA"/>
</dbReference>